<proteinExistence type="predicted"/>
<reference evidence="1 2" key="1">
    <citation type="submission" date="2019-12" db="EMBL/GenBank/DDBJ databases">
        <title>Whole-genome sequencing of Allorhizobium vitis.</title>
        <authorList>
            <person name="Gan H.M."/>
            <person name="Szegedi E."/>
            <person name="Burr T."/>
            <person name="Savka M.A."/>
        </authorList>
    </citation>
    <scope>NUCLEOTIDE SEQUENCE [LARGE SCALE GENOMIC DNA]</scope>
    <source>
        <strain evidence="1 2">CG516</strain>
    </source>
</reference>
<name>A0A6L6V5T4_AGRVI</name>
<protein>
    <submittedName>
        <fullName evidence="1">Uncharacterized protein</fullName>
    </submittedName>
</protein>
<gene>
    <name evidence="1" type="ORF">GOZ90_00155</name>
</gene>
<comment type="caution">
    <text evidence="1">The sequence shown here is derived from an EMBL/GenBank/DDBJ whole genome shotgun (WGS) entry which is preliminary data.</text>
</comment>
<dbReference type="EMBL" id="WPHR01000001">
    <property type="protein sequence ID" value="MUZ71074.1"/>
    <property type="molecule type" value="Genomic_DNA"/>
</dbReference>
<evidence type="ECO:0000313" key="2">
    <source>
        <dbReference type="Proteomes" id="UP000477951"/>
    </source>
</evidence>
<dbReference type="Proteomes" id="UP000477951">
    <property type="component" value="Unassembled WGS sequence"/>
</dbReference>
<sequence>MFESNPKARADMKAGTLYAIAGGQEWIYYGQVNADKEIAFFRRNDRTITTVDNIINSPVMAVIMVFPSSITRALCSGAWKKLGRFPVSELAAPRPTVQWPEFTLKVTVWRDGVPSYDTTIDDPAIQMLEVMAAWDAEYHIPARLTADFSPDEALWHVGGPVWRERKVKEETAKRFPGNPVNALPENWVATNS</sequence>
<accession>A0A6L6V5T4</accession>
<evidence type="ECO:0000313" key="1">
    <source>
        <dbReference type="EMBL" id="MUZ71074.1"/>
    </source>
</evidence>
<dbReference type="AlphaFoldDB" id="A0A6L6V5T4"/>
<organism evidence="1 2">
    <name type="scientific">Agrobacterium vitis</name>
    <name type="common">Rhizobium vitis</name>
    <dbReference type="NCBI Taxonomy" id="373"/>
    <lineage>
        <taxon>Bacteria</taxon>
        <taxon>Pseudomonadati</taxon>
        <taxon>Pseudomonadota</taxon>
        <taxon>Alphaproteobacteria</taxon>
        <taxon>Hyphomicrobiales</taxon>
        <taxon>Rhizobiaceae</taxon>
        <taxon>Rhizobium/Agrobacterium group</taxon>
        <taxon>Agrobacterium</taxon>
    </lineage>
</organism>